<name>A0AAP2G050_9GAMM</name>
<proteinExistence type="predicted"/>
<dbReference type="AlphaFoldDB" id="A0AAP2G050"/>
<accession>A0AAP2G050</accession>
<gene>
    <name evidence="1" type="ORF">KB893_016445</name>
</gene>
<evidence type="ECO:0000313" key="2">
    <source>
        <dbReference type="Proteomes" id="UP000675747"/>
    </source>
</evidence>
<evidence type="ECO:0000313" key="1">
    <source>
        <dbReference type="EMBL" id="MBS7458732.1"/>
    </source>
</evidence>
<organism evidence="1 2">
    <name type="scientific">Coralloluteibacterium stylophorae</name>
    <dbReference type="NCBI Taxonomy" id="1776034"/>
    <lineage>
        <taxon>Bacteria</taxon>
        <taxon>Pseudomonadati</taxon>
        <taxon>Pseudomonadota</taxon>
        <taxon>Gammaproteobacteria</taxon>
        <taxon>Lysobacterales</taxon>
        <taxon>Lysobacteraceae</taxon>
        <taxon>Coralloluteibacterium</taxon>
    </lineage>
</organism>
<keyword evidence="2" id="KW-1185">Reference proteome</keyword>
<reference evidence="1 2" key="1">
    <citation type="journal article" date="2021" name="Microbiol. Resour. Announc.">
        <title>Draft Genome Sequence of Coralloluteibacterium stylophorae LMG 29479T.</title>
        <authorList>
            <person name="Karlyshev A.V."/>
            <person name="Kudryashova E.B."/>
            <person name="Ariskina E.V."/>
            <person name="Conroy A.P."/>
            <person name="Abidueva E.Y."/>
        </authorList>
    </citation>
    <scope>NUCLEOTIDE SEQUENCE [LARGE SCALE GENOMIC DNA]</scope>
    <source>
        <strain evidence="1 2">LMG 29479</strain>
    </source>
</reference>
<dbReference type="EMBL" id="JAGQFT020000013">
    <property type="protein sequence ID" value="MBS7458732.1"/>
    <property type="molecule type" value="Genomic_DNA"/>
</dbReference>
<comment type="caution">
    <text evidence="1">The sequence shown here is derived from an EMBL/GenBank/DDBJ whole genome shotgun (WGS) entry which is preliminary data.</text>
</comment>
<dbReference type="RefSeq" id="WP_213173901.1">
    <property type="nucleotide sequence ID" value="NZ_JAGQFT020000013.1"/>
</dbReference>
<sequence>MSAAADARDLALFDFDGTLTTCDTPSRFVRENVSPSIRRFVEERLAASNLLWEGL</sequence>
<protein>
    <submittedName>
        <fullName evidence="1">Uncharacterized protein</fullName>
    </submittedName>
</protein>
<dbReference type="Proteomes" id="UP000675747">
    <property type="component" value="Unassembled WGS sequence"/>
</dbReference>